<dbReference type="Pfam" id="PF05139">
    <property type="entry name" value="Erythro_esteras"/>
    <property type="match status" value="1"/>
</dbReference>
<dbReference type="PANTHER" id="PTHR31299">
    <property type="entry name" value="ESTERASE, PUTATIVE (AFU_ORTHOLOGUE AFUA_1G05850)-RELATED"/>
    <property type="match status" value="1"/>
</dbReference>
<dbReference type="SUPFAM" id="SSF159501">
    <property type="entry name" value="EreA/ChaN-like"/>
    <property type="match status" value="1"/>
</dbReference>
<protein>
    <submittedName>
        <fullName evidence="1">Erythromycin esterase family protein</fullName>
    </submittedName>
</protein>
<dbReference type="CDD" id="cd14728">
    <property type="entry name" value="Ere-like"/>
    <property type="match status" value="1"/>
</dbReference>
<reference evidence="1 2" key="1">
    <citation type="submission" date="2023-07" db="EMBL/GenBank/DDBJ databases">
        <authorList>
            <person name="Girao M."/>
            <person name="Carvalho M.F."/>
        </authorList>
    </citation>
    <scope>NUCLEOTIDE SEQUENCE [LARGE SCALE GENOMIC DNA]</scope>
    <source>
        <strain evidence="1 2">66/93</strain>
    </source>
</reference>
<comment type="caution">
    <text evidence="1">The sequence shown here is derived from an EMBL/GenBank/DDBJ whole genome shotgun (WGS) entry which is preliminary data.</text>
</comment>
<evidence type="ECO:0000313" key="1">
    <source>
        <dbReference type="EMBL" id="MEE2054280.1"/>
    </source>
</evidence>
<evidence type="ECO:0000313" key="2">
    <source>
        <dbReference type="Proteomes" id="UP001348641"/>
    </source>
</evidence>
<dbReference type="InterPro" id="IPR007815">
    <property type="entry name" value="Emycin_Estase"/>
</dbReference>
<dbReference type="Gene3D" id="3.30.1870.10">
    <property type="entry name" value="EreA-like, domain 2"/>
    <property type="match status" value="1"/>
</dbReference>
<name>A0ABU7KY99_9ACTN</name>
<dbReference type="EMBL" id="JAUUCC010000103">
    <property type="protein sequence ID" value="MEE2054280.1"/>
    <property type="molecule type" value="Genomic_DNA"/>
</dbReference>
<dbReference type="InterPro" id="IPR052036">
    <property type="entry name" value="Hydrolase/PRTase-associated"/>
</dbReference>
<dbReference type="PANTHER" id="PTHR31299:SF0">
    <property type="entry name" value="ESTERASE, PUTATIVE (AFU_ORTHOLOGUE AFUA_1G05850)-RELATED"/>
    <property type="match status" value="1"/>
</dbReference>
<dbReference type="Gene3D" id="1.20.1440.30">
    <property type="entry name" value="Biosynthetic Protein domain"/>
    <property type="match status" value="1"/>
</dbReference>
<organism evidence="1 2">
    <name type="scientific">Nocardiopsis tropica</name>
    <dbReference type="NCBI Taxonomy" id="109330"/>
    <lineage>
        <taxon>Bacteria</taxon>
        <taxon>Bacillati</taxon>
        <taxon>Actinomycetota</taxon>
        <taxon>Actinomycetes</taxon>
        <taxon>Streptosporangiales</taxon>
        <taxon>Nocardiopsidaceae</taxon>
        <taxon>Nocardiopsis</taxon>
    </lineage>
</organism>
<dbReference type="Gene3D" id="3.40.1660.10">
    <property type="entry name" value="EreA-like (biosynthetic domain)"/>
    <property type="match status" value="1"/>
</dbReference>
<proteinExistence type="predicted"/>
<dbReference type="Proteomes" id="UP001348641">
    <property type="component" value="Unassembled WGS sequence"/>
</dbReference>
<sequence length="388" mass="41605">MSQDIRDFATPPCELLALGEPVHPTREPAFGDVRNDVFASLADLGYRSIALETDRVAALAVDDFVRHGRGTLDTAMDEGFSHGFGALEVNRRLVSWMRAYNEGRPAEEHLSFHGFDTPVENTSAPSPRLHLEHVCDYLGIAPDLAGLLGDDERWSRQEAILDPAASVGAGPGAERLRVIADDMLTSLHARAPELVAATSRADWFRARTHLAAGLGLLRYHGQAARRTEESTRVSGLLATRDALMAQNLLEIRGIEAERGPTLAFAHNSHLQRNPSSMSMAGMDLGWHSAGSVVGALLGRRYTVVIGSLGRSGALGLAEPEPDTYEGLLQSRATGWGLASAAEIASGRTRTDARPETGYFPLDRALVEAADAILHVDADPAAPGGKDRA</sequence>
<gene>
    <name evidence="1" type="ORF">Q8A49_27660</name>
</gene>
<dbReference type="RefSeq" id="WP_330161138.1">
    <property type="nucleotide sequence ID" value="NZ_BAAAJA010000038.1"/>
</dbReference>
<accession>A0ABU7KY99</accession>